<dbReference type="SUPFAM" id="SSF103473">
    <property type="entry name" value="MFS general substrate transporter"/>
    <property type="match status" value="1"/>
</dbReference>
<dbReference type="WBParaSite" id="PSAMB.scaffold5385size21654.g26663.t1">
    <property type="protein sequence ID" value="PSAMB.scaffold5385size21654.g26663.t1"/>
    <property type="gene ID" value="PSAMB.scaffold5385size21654.g26663"/>
</dbReference>
<name>A0A914WWM0_9BILA</name>
<dbReference type="InterPro" id="IPR005828">
    <property type="entry name" value="MFS_sugar_transport-like"/>
</dbReference>
<organism evidence="8 9">
    <name type="scientific">Plectus sambesii</name>
    <dbReference type="NCBI Taxonomy" id="2011161"/>
    <lineage>
        <taxon>Eukaryota</taxon>
        <taxon>Metazoa</taxon>
        <taxon>Ecdysozoa</taxon>
        <taxon>Nematoda</taxon>
        <taxon>Chromadorea</taxon>
        <taxon>Plectida</taxon>
        <taxon>Plectina</taxon>
        <taxon>Plectoidea</taxon>
        <taxon>Plectidae</taxon>
        <taxon>Plectus</taxon>
    </lineage>
</organism>
<dbReference type="Pfam" id="PF00083">
    <property type="entry name" value="Sugar_tr"/>
    <property type="match status" value="1"/>
</dbReference>
<keyword evidence="2" id="KW-0813">Transport</keyword>
<dbReference type="InterPro" id="IPR036259">
    <property type="entry name" value="MFS_trans_sf"/>
</dbReference>
<feature type="transmembrane region" description="Helical" evidence="6">
    <location>
        <begin position="190"/>
        <end position="210"/>
    </location>
</feature>
<dbReference type="GO" id="GO:0016020">
    <property type="term" value="C:membrane"/>
    <property type="evidence" value="ECO:0007669"/>
    <property type="project" value="UniProtKB-SubCell"/>
</dbReference>
<proteinExistence type="predicted"/>
<evidence type="ECO:0000259" key="7">
    <source>
        <dbReference type="PROSITE" id="PS50850"/>
    </source>
</evidence>
<dbReference type="Gene3D" id="1.20.1250.20">
    <property type="entry name" value="MFS general substrate transporter like domains"/>
    <property type="match status" value="1"/>
</dbReference>
<feature type="domain" description="Major facilitator superfamily (MFS) profile" evidence="7">
    <location>
        <begin position="12"/>
        <end position="464"/>
    </location>
</feature>
<evidence type="ECO:0000256" key="2">
    <source>
        <dbReference type="ARBA" id="ARBA00022448"/>
    </source>
</evidence>
<dbReference type="PROSITE" id="PS50850">
    <property type="entry name" value="MFS"/>
    <property type="match status" value="1"/>
</dbReference>
<evidence type="ECO:0000256" key="6">
    <source>
        <dbReference type="SAM" id="Phobius"/>
    </source>
</evidence>
<dbReference type="InterPro" id="IPR045263">
    <property type="entry name" value="GLUT"/>
</dbReference>
<keyword evidence="5 6" id="KW-0472">Membrane</keyword>
<dbReference type="Proteomes" id="UP000887566">
    <property type="component" value="Unplaced"/>
</dbReference>
<evidence type="ECO:0000313" key="8">
    <source>
        <dbReference type="Proteomes" id="UP000887566"/>
    </source>
</evidence>
<evidence type="ECO:0000313" key="9">
    <source>
        <dbReference type="WBParaSite" id="PSAMB.scaffold5385size21654.g26663.t1"/>
    </source>
</evidence>
<keyword evidence="4 6" id="KW-1133">Transmembrane helix</keyword>
<feature type="transmembrane region" description="Helical" evidence="6">
    <location>
        <begin position="276"/>
        <end position="295"/>
    </location>
</feature>
<reference evidence="9" key="1">
    <citation type="submission" date="2022-11" db="UniProtKB">
        <authorList>
            <consortium name="WormBaseParasite"/>
        </authorList>
    </citation>
    <scope>IDENTIFICATION</scope>
</reference>
<protein>
    <submittedName>
        <fullName evidence="9">Major facilitator superfamily (MFS) profile domain-containing protein</fullName>
    </submittedName>
</protein>
<comment type="subcellular location">
    <subcellularLocation>
        <location evidence="1">Membrane</location>
        <topology evidence="1">Multi-pass membrane protein</topology>
    </subcellularLocation>
</comment>
<feature type="transmembrane region" description="Helical" evidence="6">
    <location>
        <begin position="315"/>
        <end position="337"/>
    </location>
</feature>
<evidence type="ECO:0000256" key="5">
    <source>
        <dbReference type="ARBA" id="ARBA00023136"/>
    </source>
</evidence>
<feature type="transmembrane region" description="Helical" evidence="6">
    <location>
        <begin position="125"/>
        <end position="146"/>
    </location>
</feature>
<keyword evidence="3 6" id="KW-0812">Transmembrane</keyword>
<feature type="transmembrane region" description="Helical" evidence="6">
    <location>
        <begin position="344"/>
        <end position="362"/>
    </location>
</feature>
<feature type="transmembrane region" description="Helical" evidence="6">
    <location>
        <begin position="158"/>
        <end position="178"/>
    </location>
</feature>
<evidence type="ECO:0000256" key="4">
    <source>
        <dbReference type="ARBA" id="ARBA00022989"/>
    </source>
</evidence>
<dbReference type="PANTHER" id="PTHR23503">
    <property type="entry name" value="SOLUTE CARRIER FAMILY 2"/>
    <property type="match status" value="1"/>
</dbReference>
<feature type="transmembrane region" description="Helical" evidence="6">
    <location>
        <begin position="442"/>
        <end position="460"/>
    </location>
</feature>
<keyword evidence="8" id="KW-1185">Reference proteome</keyword>
<feature type="transmembrane region" description="Helical" evidence="6">
    <location>
        <begin position="410"/>
        <end position="430"/>
    </location>
</feature>
<dbReference type="InterPro" id="IPR020846">
    <property type="entry name" value="MFS_dom"/>
</dbReference>
<dbReference type="GO" id="GO:0015149">
    <property type="term" value="F:hexose transmembrane transporter activity"/>
    <property type="evidence" value="ECO:0007669"/>
    <property type="project" value="TreeGrafter"/>
</dbReference>
<sequence>MSLEKGSSVSYKLVIGALLHALLGFSASHYTTAFNPIESLVKDFANQSISRHYNVTLDAGGMSWIWACLAGANALGAFVGAFLLPYPADKFGSRDTVMVFENIIELLAGVIQFVAVTWLNSVELLFVGRIFSGIALSFATYVPVFLSECAPISQRGLFATISFLGIPFWNTIGATVGLPQLLGTADLWKWILILPLIPAIIHLSLTPLFPKSPKFLYISKGSVEESIEAIIFYHGRTVDSNTVLAALDREAQLGRSSCNKQYATLREILKTRHLRMALFICVVANCAAELGGSDIATQYSTGFMTQLGVSRETSAWLTVLLLRAPACIAVLAGTILVERCGRRPLMLCGLGIGVFATGTMFVSGLVSVSLTSSIIGVVGLFCSLIGYYSGPSFVAKMLPGELCPQASRSLTSAICFGGSWVPAIVEIFGFPPLQQSIGTFSFLPLFALGIISFVTLFIYLPETKGRDVDDIIGQWVCKDFDKEHTHLLKPSDKLNDVSSGYGTLTTRESF</sequence>
<evidence type="ECO:0000256" key="3">
    <source>
        <dbReference type="ARBA" id="ARBA00022692"/>
    </source>
</evidence>
<accession>A0A914WWM0</accession>
<evidence type="ECO:0000256" key="1">
    <source>
        <dbReference type="ARBA" id="ARBA00004141"/>
    </source>
</evidence>
<feature type="transmembrane region" description="Helical" evidence="6">
    <location>
        <begin position="98"/>
        <end position="119"/>
    </location>
</feature>
<feature type="transmembrane region" description="Helical" evidence="6">
    <location>
        <begin position="368"/>
        <end position="389"/>
    </location>
</feature>
<dbReference type="PANTHER" id="PTHR23503:SF8">
    <property type="entry name" value="FACILITATED GLUCOSE TRANSPORTER PROTEIN 1"/>
    <property type="match status" value="1"/>
</dbReference>
<dbReference type="AlphaFoldDB" id="A0A914WWM0"/>
<feature type="transmembrane region" description="Helical" evidence="6">
    <location>
        <begin position="64"/>
        <end position="86"/>
    </location>
</feature>